<keyword evidence="2" id="KW-1185">Reference proteome</keyword>
<dbReference type="EMBL" id="KL198068">
    <property type="protein sequence ID" value="KDQ10420.1"/>
    <property type="molecule type" value="Genomic_DNA"/>
</dbReference>
<accession>A0A067M6V4</accession>
<dbReference type="InParanoid" id="A0A067M6V4"/>
<evidence type="ECO:0000313" key="2">
    <source>
        <dbReference type="Proteomes" id="UP000027195"/>
    </source>
</evidence>
<dbReference type="Proteomes" id="UP000027195">
    <property type="component" value="Unassembled WGS sequence"/>
</dbReference>
<sequence>MFHLTGRGRLAIGNSFLENLVGLRVEQNMDLDEAPTRLSPAFSAASGYWKEKYDEAGLGAWVQKYTGRGAIPGTSFDYPAPYDLNVAPNVLNHTRTVEIAPLDFKHLRAVCSRHKITIPEAATLLMILSQLNTMQRHYQTFDKPQPPVCETTHALNLRRFAPDLGAKYDGFATALGTILLKTEVLRQVVKRAAVDGIYRTDGAFWEELVPAMQSQMSDFKVCCYIRYSYFF</sequence>
<dbReference type="HOGENOM" id="CLU_1199622_0_0_1"/>
<name>A0A067M6V4_BOTB1</name>
<proteinExistence type="predicted"/>
<evidence type="ECO:0000313" key="1">
    <source>
        <dbReference type="EMBL" id="KDQ10420.1"/>
    </source>
</evidence>
<dbReference type="AlphaFoldDB" id="A0A067M6V4"/>
<organism evidence="1 2">
    <name type="scientific">Botryobasidium botryosum (strain FD-172 SS1)</name>
    <dbReference type="NCBI Taxonomy" id="930990"/>
    <lineage>
        <taxon>Eukaryota</taxon>
        <taxon>Fungi</taxon>
        <taxon>Dikarya</taxon>
        <taxon>Basidiomycota</taxon>
        <taxon>Agaricomycotina</taxon>
        <taxon>Agaricomycetes</taxon>
        <taxon>Cantharellales</taxon>
        <taxon>Botryobasidiaceae</taxon>
        <taxon>Botryobasidium</taxon>
    </lineage>
</organism>
<protein>
    <submittedName>
        <fullName evidence="1">Uncharacterized protein</fullName>
    </submittedName>
</protein>
<gene>
    <name evidence="1" type="ORF">BOTBODRAFT_496149</name>
</gene>
<reference evidence="2" key="1">
    <citation type="journal article" date="2014" name="Proc. Natl. Acad. Sci. U.S.A.">
        <title>Extensive sampling of basidiomycete genomes demonstrates inadequacy of the white-rot/brown-rot paradigm for wood decay fungi.</title>
        <authorList>
            <person name="Riley R."/>
            <person name="Salamov A.A."/>
            <person name="Brown D.W."/>
            <person name="Nagy L.G."/>
            <person name="Floudas D."/>
            <person name="Held B.W."/>
            <person name="Levasseur A."/>
            <person name="Lombard V."/>
            <person name="Morin E."/>
            <person name="Otillar R."/>
            <person name="Lindquist E.A."/>
            <person name="Sun H."/>
            <person name="LaButti K.M."/>
            <person name="Schmutz J."/>
            <person name="Jabbour D."/>
            <person name="Luo H."/>
            <person name="Baker S.E."/>
            <person name="Pisabarro A.G."/>
            <person name="Walton J.D."/>
            <person name="Blanchette R.A."/>
            <person name="Henrissat B."/>
            <person name="Martin F."/>
            <person name="Cullen D."/>
            <person name="Hibbett D.S."/>
            <person name="Grigoriev I.V."/>
        </authorList>
    </citation>
    <scope>NUCLEOTIDE SEQUENCE [LARGE SCALE GENOMIC DNA]</scope>
    <source>
        <strain evidence="2">FD-172 SS1</strain>
    </source>
</reference>